<dbReference type="AlphaFoldDB" id="A0AAW2N780"/>
<accession>A0AAW2N780</accession>
<dbReference type="EMBL" id="JACGWK010000008">
    <property type="protein sequence ID" value="KAL0339395.1"/>
    <property type="molecule type" value="Genomic_DNA"/>
</dbReference>
<evidence type="ECO:0000313" key="1">
    <source>
        <dbReference type="EMBL" id="KAL0339395.1"/>
    </source>
</evidence>
<organism evidence="1">
    <name type="scientific">Sesamum angustifolium</name>
    <dbReference type="NCBI Taxonomy" id="2727405"/>
    <lineage>
        <taxon>Eukaryota</taxon>
        <taxon>Viridiplantae</taxon>
        <taxon>Streptophyta</taxon>
        <taxon>Embryophyta</taxon>
        <taxon>Tracheophyta</taxon>
        <taxon>Spermatophyta</taxon>
        <taxon>Magnoliopsida</taxon>
        <taxon>eudicotyledons</taxon>
        <taxon>Gunneridae</taxon>
        <taxon>Pentapetalae</taxon>
        <taxon>asterids</taxon>
        <taxon>lamiids</taxon>
        <taxon>Lamiales</taxon>
        <taxon>Pedaliaceae</taxon>
        <taxon>Sesamum</taxon>
    </lineage>
</organism>
<reference evidence="1" key="1">
    <citation type="submission" date="2020-06" db="EMBL/GenBank/DDBJ databases">
        <authorList>
            <person name="Li T."/>
            <person name="Hu X."/>
            <person name="Zhang T."/>
            <person name="Song X."/>
            <person name="Zhang H."/>
            <person name="Dai N."/>
            <person name="Sheng W."/>
            <person name="Hou X."/>
            <person name="Wei L."/>
        </authorList>
    </citation>
    <scope>NUCLEOTIDE SEQUENCE</scope>
    <source>
        <strain evidence="1">G01</strain>
        <tissue evidence="1">Leaf</tissue>
    </source>
</reference>
<reference evidence="1" key="2">
    <citation type="journal article" date="2024" name="Plant">
        <title>Genomic evolution and insights into agronomic trait innovations of Sesamum species.</title>
        <authorList>
            <person name="Miao H."/>
            <person name="Wang L."/>
            <person name="Qu L."/>
            <person name="Liu H."/>
            <person name="Sun Y."/>
            <person name="Le M."/>
            <person name="Wang Q."/>
            <person name="Wei S."/>
            <person name="Zheng Y."/>
            <person name="Lin W."/>
            <person name="Duan Y."/>
            <person name="Cao H."/>
            <person name="Xiong S."/>
            <person name="Wang X."/>
            <person name="Wei L."/>
            <person name="Li C."/>
            <person name="Ma Q."/>
            <person name="Ju M."/>
            <person name="Zhao R."/>
            <person name="Li G."/>
            <person name="Mu C."/>
            <person name="Tian Q."/>
            <person name="Mei H."/>
            <person name="Zhang T."/>
            <person name="Gao T."/>
            <person name="Zhang H."/>
        </authorList>
    </citation>
    <scope>NUCLEOTIDE SEQUENCE</scope>
    <source>
        <strain evidence="1">G01</strain>
    </source>
</reference>
<sequence>MLCVGRVLKAFEEASSLVVNLDKSSIAVSCNTSSQLQVDVACGLRVRVLEEHEKYLGFPTLVVALRRRSFRTSRTGYGNVYGLEV</sequence>
<gene>
    <name evidence="1" type="ORF">Sangu_1461600</name>
</gene>
<name>A0AAW2N780_9LAMI</name>
<protein>
    <submittedName>
        <fullName evidence="1">Uncharacterized protein</fullName>
    </submittedName>
</protein>
<comment type="caution">
    <text evidence="1">The sequence shown here is derived from an EMBL/GenBank/DDBJ whole genome shotgun (WGS) entry which is preliminary data.</text>
</comment>
<proteinExistence type="predicted"/>